<dbReference type="SUPFAM" id="SSF88946">
    <property type="entry name" value="Sigma2 domain of RNA polymerase sigma factors"/>
    <property type="match status" value="1"/>
</dbReference>
<dbReference type="InterPro" id="IPR013325">
    <property type="entry name" value="RNA_pol_sigma_r2"/>
</dbReference>
<dbReference type="PANTHER" id="PTHR43133:SF8">
    <property type="entry name" value="RNA POLYMERASE SIGMA FACTOR HI_1459-RELATED"/>
    <property type="match status" value="1"/>
</dbReference>
<dbReference type="GO" id="GO:0003677">
    <property type="term" value="F:DNA binding"/>
    <property type="evidence" value="ECO:0007669"/>
    <property type="project" value="UniProtKB-KW"/>
</dbReference>
<reference evidence="5 6" key="1">
    <citation type="submission" date="2016-10" db="EMBL/GenBank/DDBJ databases">
        <authorList>
            <person name="de Groot N.N."/>
        </authorList>
    </citation>
    <scope>NUCLEOTIDE SEQUENCE [LARGE SCALE GENOMIC DNA]</scope>
    <source>
        <strain evidence="5 6">DSM 21001</strain>
    </source>
</reference>
<keyword evidence="4" id="KW-0804">Transcription</keyword>
<dbReference type="PANTHER" id="PTHR43133">
    <property type="entry name" value="RNA POLYMERASE ECF-TYPE SIGMA FACTO"/>
    <property type="match status" value="1"/>
</dbReference>
<evidence type="ECO:0000256" key="1">
    <source>
        <dbReference type="ARBA" id="ARBA00023015"/>
    </source>
</evidence>
<evidence type="ECO:0000313" key="6">
    <source>
        <dbReference type="Proteomes" id="UP000199024"/>
    </source>
</evidence>
<dbReference type="STRING" id="474950.SAMN05421771_0403"/>
<name>A0A1I6L878_9BACT</name>
<keyword evidence="6" id="KW-1185">Reference proteome</keyword>
<keyword evidence="3" id="KW-0238">DNA-binding</keyword>
<accession>A0A1I6L878</accession>
<dbReference type="EMBL" id="FOZL01000001">
    <property type="protein sequence ID" value="SFR99669.1"/>
    <property type="molecule type" value="Genomic_DNA"/>
</dbReference>
<dbReference type="GO" id="GO:0006352">
    <property type="term" value="P:DNA-templated transcription initiation"/>
    <property type="evidence" value="ECO:0007669"/>
    <property type="project" value="InterPro"/>
</dbReference>
<dbReference type="AlphaFoldDB" id="A0A1I6L878"/>
<protein>
    <submittedName>
        <fullName evidence="5">RNA polymerase sigma-70 factor, ECF subfamily</fullName>
    </submittedName>
</protein>
<dbReference type="RefSeq" id="WP_089836133.1">
    <property type="nucleotide sequence ID" value="NZ_FOZL01000001.1"/>
</dbReference>
<evidence type="ECO:0000256" key="3">
    <source>
        <dbReference type="ARBA" id="ARBA00023125"/>
    </source>
</evidence>
<evidence type="ECO:0000256" key="2">
    <source>
        <dbReference type="ARBA" id="ARBA00023082"/>
    </source>
</evidence>
<evidence type="ECO:0000256" key="4">
    <source>
        <dbReference type="ARBA" id="ARBA00023163"/>
    </source>
</evidence>
<dbReference type="GO" id="GO:0016987">
    <property type="term" value="F:sigma factor activity"/>
    <property type="evidence" value="ECO:0007669"/>
    <property type="project" value="UniProtKB-KW"/>
</dbReference>
<dbReference type="InterPro" id="IPR039425">
    <property type="entry name" value="RNA_pol_sigma-70-like"/>
</dbReference>
<keyword evidence="2" id="KW-0731">Sigma factor</keyword>
<keyword evidence="1" id="KW-0805">Transcription regulation</keyword>
<dbReference type="Gene3D" id="1.10.1740.10">
    <property type="match status" value="1"/>
</dbReference>
<proteinExistence type="predicted"/>
<sequence>MPQKRTVAELIPICLETNSDSAWLELVQTLQPVIASTVLRCVRRYDHPNRAVVDDLVQESFLRLFRDDSKALRTFVHRHEAAIFAFVRVVAASVANDYFRKLNAQKRAGEYAVDMDDHALTSAAQSEVIVDPLLLRDIERHVEGLASDPRDRMIFWFHYRQGFTAADIAALPGIGLTPKGVESCLLRLLKAVKRKMVPMLPPAEGLPPSSALGEMR</sequence>
<gene>
    <name evidence="5" type="ORF">SAMN05421771_0403</name>
</gene>
<evidence type="ECO:0000313" key="5">
    <source>
        <dbReference type="EMBL" id="SFR99669.1"/>
    </source>
</evidence>
<dbReference type="Proteomes" id="UP000199024">
    <property type="component" value="Unassembled WGS sequence"/>
</dbReference>
<organism evidence="5 6">
    <name type="scientific">Granulicella pectinivorans</name>
    <dbReference type="NCBI Taxonomy" id="474950"/>
    <lineage>
        <taxon>Bacteria</taxon>
        <taxon>Pseudomonadati</taxon>
        <taxon>Acidobacteriota</taxon>
        <taxon>Terriglobia</taxon>
        <taxon>Terriglobales</taxon>
        <taxon>Acidobacteriaceae</taxon>
        <taxon>Granulicella</taxon>
    </lineage>
</organism>
<dbReference type="OrthoDB" id="117204at2"/>